<dbReference type="STRING" id="29422.Lbru_0035"/>
<dbReference type="PATRIC" id="fig|29422.6.peg.36"/>
<organism evidence="3 4">
    <name type="scientific">Legionella brunensis</name>
    <dbReference type="NCBI Taxonomy" id="29422"/>
    <lineage>
        <taxon>Bacteria</taxon>
        <taxon>Pseudomonadati</taxon>
        <taxon>Pseudomonadota</taxon>
        <taxon>Gammaproteobacteria</taxon>
        <taxon>Legionellales</taxon>
        <taxon>Legionellaceae</taxon>
        <taxon>Legionella</taxon>
    </lineage>
</organism>
<feature type="transmembrane region" description="Helical" evidence="2">
    <location>
        <begin position="676"/>
        <end position="701"/>
    </location>
</feature>
<dbReference type="Proteomes" id="UP000054742">
    <property type="component" value="Unassembled WGS sequence"/>
</dbReference>
<keyword evidence="1" id="KW-0175">Coiled coil</keyword>
<evidence type="ECO:0000313" key="3">
    <source>
        <dbReference type="EMBL" id="KTC87217.1"/>
    </source>
</evidence>
<accession>A0A0W0SVA1</accession>
<evidence type="ECO:0000313" key="4">
    <source>
        <dbReference type="Proteomes" id="UP000054742"/>
    </source>
</evidence>
<evidence type="ECO:0000256" key="1">
    <source>
        <dbReference type="SAM" id="Coils"/>
    </source>
</evidence>
<dbReference type="OrthoDB" id="5654441at2"/>
<feature type="transmembrane region" description="Helical" evidence="2">
    <location>
        <begin position="707"/>
        <end position="730"/>
    </location>
</feature>
<comment type="caution">
    <text evidence="3">The sequence shown here is derived from an EMBL/GenBank/DDBJ whole genome shotgun (WGS) entry which is preliminary data.</text>
</comment>
<gene>
    <name evidence="3" type="ORF">Lbru_0035</name>
</gene>
<feature type="coiled-coil region" evidence="1">
    <location>
        <begin position="563"/>
        <end position="590"/>
    </location>
</feature>
<keyword evidence="2" id="KW-1133">Transmembrane helix</keyword>
<dbReference type="EMBL" id="LNXV01000001">
    <property type="protein sequence ID" value="KTC87217.1"/>
    <property type="molecule type" value="Genomic_DNA"/>
</dbReference>
<name>A0A0W0SVA1_9GAMM</name>
<dbReference type="RefSeq" id="WP_058440158.1">
    <property type="nucleotide sequence ID" value="NZ_CAAAHU010000017.1"/>
</dbReference>
<protein>
    <submittedName>
        <fullName evidence="3">Uncharacterized protein</fullName>
    </submittedName>
</protein>
<dbReference type="AlphaFoldDB" id="A0A0W0SVA1"/>
<proteinExistence type="predicted"/>
<sequence>MTTFKKISSNYVEVQKKLNLPSAFSMPQASLEEYEEQIDKDLPRTSYLSFEHTADEIKTNLQDSSHLNAETRSYTQGNFDGGVLTDSGLKTSPKFLETATLASAEGTADDICGSLRIAYVDDDGNNCAFAVSYIRNDPDPKKQEPFVPVEQRKRFFAVAIIKNTTAPPKEREVCYITHPTFLSEEQIQEKDKYTQDIEDNAIPEEINKILNSKKFASLLNGLFNGNSLNMAYFKELDARLQQNQNIDNRDFKKAKLEELVNFTKANLNSSPEDQLLLESLDEIMMQSSSDINFYRTGDFEEHLETVIEIISKHDQDKTLLNKFTLTANAVRLELKVAETDEKKPHIRQVLLAQANILRTLRDTPEIQPEAEFYTHYKTKTVEDMVEIATFEQSNEHRQASTMLNELIRKARDNLNGNEALKLYLDAIELRSLTEPDFYQNGFIKTLETVYGTIDQYIGMTQQEQLERQLLNNKLTFQAIVLDHFSKISEEEITKFAPPELQSPQRDTGDLTPMQQLDHYPWRKWLKAEATKIRFMRDHSQTEIVDYKKATSNDELHTTAFRRSKELHDKLESLERQLQQLLDTKVLKQEKAAELREILIEKQKNIQFLIKSSPDSAEKYREMTFSSLISNLLIDGLKSKTEEITSIAKENLKRLEKKKPIAPENVDDNFWQRNRNAILIGAFALVTVISLVLIITGVLAPLGLALEAGTATIMAISGAAGAGAIALSAGVKTAYDEKKFSDAIAPIERYKSNKAKIESQFKVDIETIKQNFSELSPTVLQLSTSIETSVESEEIGIAVENIESIIEQAIEYSNEIDTQLIALPEELEHAKKFVSSIGMSGTTSGEVVISKPKAEPTQVVDVTTIIESKV</sequence>
<reference evidence="3 4" key="1">
    <citation type="submission" date="2015-11" db="EMBL/GenBank/DDBJ databases">
        <title>Genomic analysis of 38 Legionella species identifies large and diverse effector repertoires.</title>
        <authorList>
            <person name="Burstein D."/>
            <person name="Amaro F."/>
            <person name="Zusman T."/>
            <person name="Lifshitz Z."/>
            <person name="Cohen O."/>
            <person name="Gilbert J.A."/>
            <person name="Pupko T."/>
            <person name="Shuman H.A."/>
            <person name="Segal G."/>
        </authorList>
    </citation>
    <scope>NUCLEOTIDE SEQUENCE [LARGE SCALE GENOMIC DNA]</scope>
    <source>
        <strain evidence="3 4">ATCC 43878</strain>
    </source>
</reference>
<keyword evidence="2" id="KW-0812">Transmembrane</keyword>
<keyword evidence="2" id="KW-0472">Membrane</keyword>
<evidence type="ECO:0000256" key="2">
    <source>
        <dbReference type="SAM" id="Phobius"/>
    </source>
</evidence>
<keyword evidence="4" id="KW-1185">Reference proteome</keyword>